<dbReference type="InterPro" id="IPR036582">
    <property type="entry name" value="Mao_N_sf"/>
</dbReference>
<evidence type="ECO:0000256" key="2">
    <source>
        <dbReference type="SAM" id="SignalP"/>
    </source>
</evidence>
<protein>
    <recommendedName>
        <fullName evidence="3">Big-1 domain-containing protein</fullName>
    </recommendedName>
</protein>
<dbReference type="Proteomes" id="UP000515847">
    <property type="component" value="Chromosome"/>
</dbReference>
<dbReference type="SMART" id="SM00634">
    <property type="entry name" value="BID_1"/>
    <property type="match status" value="1"/>
</dbReference>
<keyword evidence="2" id="KW-0732">Signal</keyword>
<accession>A0A7G6E4L7</accession>
<dbReference type="InterPro" id="IPR008964">
    <property type="entry name" value="Invasin/intimin_cell_adhesion"/>
</dbReference>
<feature type="signal peptide" evidence="2">
    <location>
        <begin position="1"/>
        <end position="26"/>
    </location>
</feature>
<dbReference type="Pfam" id="PF07833">
    <property type="entry name" value="Cu_amine_oxidN1"/>
    <property type="match status" value="1"/>
</dbReference>
<dbReference type="OrthoDB" id="2023214at2"/>
<feature type="chain" id="PRO_5038831279" description="Big-1 domain-containing protein" evidence="2">
    <location>
        <begin position="27"/>
        <end position="715"/>
    </location>
</feature>
<evidence type="ECO:0000259" key="3">
    <source>
        <dbReference type="PROSITE" id="PS51127"/>
    </source>
</evidence>
<proteinExistence type="inferred from homology"/>
<dbReference type="Gene3D" id="3.30.457.10">
    <property type="entry name" value="Copper amine oxidase-like, N-terminal domain"/>
    <property type="match status" value="1"/>
</dbReference>
<dbReference type="AlphaFoldDB" id="A0A7G6E4L7"/>
<dbReference type="InterPro" id="IPR012854">
    <property type="entry name" value="Cu_amine_oxidase-like_N"/>
</dbReference>
<dbReference type="SUPFAM" id="SSF55383">
    <property type="entry name" value="Copper amine oxidase, domain N"/>
    <property type="match status" value="1"/>
</dbReference>
<gene>
    <name evidence="4" type="ORF">BR63_12315</name>
</gene>
<dbReference type="RefSeq" id="WP_034420607.1">
    <property type="nucleotide sequence ID" value="NZ_CP045798.1"/>
</dbReference>
<organism evidence="4 5">
    <name type="scientific">Thermanaerosceptrum fracticalcis</name>
    <dbReference type="NCBI Taxonomy" id="1712410"/>
    <lineage>
        <taxon>Bacteria</taxon>
        <taxon>Bacillati</taxon>
        <taxon>Bacillota</taxon>
        <taxon>Clostridia</taxon>
        <taxon>Eubacteriales</taxon>
        <taxon>Peptococcaceae</taxon>
        <taxon>Thermanaerosceptrum</taxon>
    </lineage>
</organism>
<name>A0A7G6E4L7_THEFR</name>
<reference evidence="4 5" key="1">
    <citation type="journal article" date="2019" name="Front. Microbiol.">
        <title>Thermoanaerosceptrum fracticalcis gen. nov. sp. nov., a Novel Fumarate-Fermenting Microorganism From a Deep Fractured Carbonate Aquifer of the US Great Basin.</title>
        <authorList>
            <person name="Hamilton-Brehm S.D."/>
            <person name="Stewart L.E."/>
            <person name="Zavarin M."/>
            <person name="Caldwell M."/>
            <person name="Lawson P.A."/>
            <person name="Onstott T.C."/>
            <person name="Grzymski J."/>
            <person name="Neveux I."/>
            <person name="Lollar B.S."/>
            <person name="Russell C.E."/>
            <person name="Moser D.P."/>
        </authorList>
    </citation>
    <scope>NUCLEOTIDE SEQUENCE [LARGE SCALE GENOMIC DNA]</scope>
    <source>
        <strain evidence="4 5">DRI-13</strain>
    </source>
</reference>
<evidence type="ECO:0000256" key="1">
    <source>
        <dbReference type="ARBA" id="ARBA00010116"/>
    </source>
</evidence>
<sequence>MKSRKLFAILTLVAFMMTLLPMAAFAGDANRFASKVETDKTSVDADNSSFVKFTVYLFDDANGIATNSKVYVASSRATTDKFYQSDGTTALTLVADNVFETPVATDGKIEFKVKSAIAGAAKIAVGLPTSTVSGATSLYQYLTGNSIATADTVKLIATKDITFVNSGVDEVVFNSATTSATTTANGLDYYELKFQVQDKANAGIPGQEVTFSVNKLGATLSATTATTDLFGFAKVKVYATKADTFTVQASSGGKSATQAVTFAAGGPFDIALKSDNNQKVALAQTNKTFEFEVKDIQGNRITFATDKAAAGAVSASVVTEPTDSSISVTVVKSADDNANLKIASFSKEGNYKVRAKLANGKYADVSFTVKKQGDITGLTLSYDETSLPVSGKSGAPTVKRVDAEGVSLEVASPYDNIDFYTSNSDLATMGSGVTKGHVYATTNSDNAPGTVTITAIDTSNKKTASFSFTINKPAIGIQLVAPAAATEIGTTALVTIKTVDKNGNVVALGSQAGTQAGTYYVLGKPSGAIASAADGTDFSDNLKQKGQATIKVDSNKAGDVTIQVVLGAWTGTTTVKFVEPAPPKVVIGAKAVTMFIGATGYVQDSAAKVTDVAPFIKDGRTFVAVRPLAEAFGAQIGWNAATQTVTLTRSDMTLTIVIGSNAITKVAGGVTTTVTADVPAFIKDGRTVLPFRAVGEAFGATVSYDAATQAVSFAQ</sequence>
<keyword evidence="5" id="KW-1185">Reference proteome</keyword>
<dbReference type="Gene3D" id="2.60.40.10">
    <property type="entry name" value="Immunoglobulins"/>
    <property type="match status" value="1"/>
</dbReference>
<evidence type="ECO:0000313" key="5">
    <source>
        <dbReference type="Proteomes" id="UP000515847"/>
    </source>
</evidence>
<evidence type="ECO:0000313" key="4">
    <source>
        <dbReference type="EMBL" id="QNB47021.1"/>
    </source>
</evidence>
<comment type="similarity">
    <text evidence="1">Belongs to the intimin/invasin family.</text>
</comment>
<feature type="domain" description="Big-1" evidence="3">
    <location>
        <begin position="172"/>
        <end position="263"/>
    </location>
</feature>
<dbReference type="InterPro" id="IPR013783">
    <property type="entry name" value="Ig-like_fold"/>
</dbReference>
<dbReference type="InterPro" id="IPR003344">
    <property type="entry name" value="Big_1_dom"/>
</dbReference>
<dbReference type="KEGG" id="tfr:BR63_12315"/>
<dbReference type="PROSITE" id="PS51127">
    <property type="entry name" value="BIG1"/>
    <property type="match status" value="1"/>
</dbReference>
<dbReference type="SUPFAM" id="SSF49373">
    <property type="entry name" value="Invasin/intimin cell-adhesion fragments"/>
    <property type="match status" value="1"/>
</dbReference>
<dbReference type="Pfam" id="PF02369">
    <property type="entry name" value="Big_1"/>
    <property type="match status" value="1"/>
</dbReference>
<dbReference type="EMBL" id="CP045798">
    <property type="protein sequence ID" value="QNB47021.1"/>
    <property type="molecule type" value="Genomic_DNA"/>
</dbReference>